<dbReference type="InterPro" id="IPR000571">
    <property type="entry name" value="Znf_CCCH"/>
</dbReference>
<feature type="domain" description="C3H1-type" evidence="4">
    <location>
        <begin position="464"/>
        <end position="488"/>
    </location>
</feature>
<feature type="compositionally biased region" description="Basic and acidic residues" evidence="2">
    <location>
        <begin position="122"/>
        <end position="131"/>
    </location>
</feature>
<feature type="zinc finger region" description="C3H1-type" evidence="1">
    <location>
        <begin position="603"/>
        <end position="631"/>
    </location>
</feature>
<evidence type="ECO:0000256" key="2">
    <source>
        <dbReference type="SAM" id="MobiDB-lite"/>
    </source>
</evidence>
<evidence type="ECO:0000313" key="6">
    <source>
        <dbReference type="Proteomes" id="UP000799777"/>
    </source>
</evidence>
<dbReference type="Gene3D" id="3.30.1370.210">
    <property type="match status" value="1"/>
</dbReference>
<proteinExistence type="predicted"/>
<dbReference type="Gene3D" id="2.40.50.40">
    <property type="match status" value="1"/>
</dbReference>
<feature type="compositionally biased region" description="Polar residues" evidence="2">
    <location>
        <begin position="291"/>
        <end position="353"/>
    </location>
</feature>
<feature type="compositionally biased region" description="Basic residues" evidence="2">
    <location>
        <begin position="245"/>
        <end position="255"/>
    </location>
</feature>
<sequence>MAKLDIDYDTDTISLASTVQSEQGEDKVYDIEALWSEGWGEDDEGERVKKYLVQWLGYPAHRRQSWILTYIGTWEPEDHLIETGLLEEWDDNKARMGELKFKQYCKKNEAVFNLARKKEEAAHELRQEERARKRVKLKKRKRSRVTAEDSEDDGVPLMQRGKEKAQPQTPAVRSSQQDYYDLFVGSQDQNPLGPPPALEQNASSLFYNPGPVVRKAPIAQSSTEEDESSSGGTTDDSLMGELKAKATKKVRNKKTPHSEASKMPGLGNSILSPESPRKMPSTAITRRPSAPVTQAPPTSNPNSAASGSKSLSKTPVRTPSTASTSKAGAVQAAQSNVKPTASKAITKTGTGSISAIRMTNKPKPPERKWQNSDKLYGKLKSLHRADIISRMEGTPDPSVLEFVGAVPPNLPEPRATNPADNPYGRREAGTRRVREADVEECPQETALSAADSARDWEADKIPLVCPSWRLSNNCPYKAEKCNFLHRNQDKHGRDLPVGDVSGWLPPKYRKPPLTCPYWLMEKFGCKKPDAECNYAHKNTGWMPKDPQNKDVPLQIDPNVIPVTEQLTSLAHKAPERLSANKLSRPRDTDMYVLPKLRKPPRLKPSDLTCWYWTQGKCKNTADTCAFQHHDTGLVADPPPSELTCRLCLSCAQAKLNIERALKVDFEDMFEWGSDEDGTIMVDRRALLLYHPEDHAEELELITRWLLMHHVEVSNAWSTGCWEYFRQHIGKGGSAVVIVIRLWSLGVQEGIGYDPTLSSSTSEVQQHCIEIFPVGGFIYITDDCFEKKPQLALEIFKLFFARIDKLRQFAGPVSPWQEVDDACLLWRLCVRPELMEYLFQRCEAQAAQLDAGDADVTAAAELYTLLSDTKYIEQDSPTQPLSAISDKFPVMSERRVIAEEQPLDYFNTVERSQGEANLRMIQHYAGLQVDMRRDYRHLYVVHTEPFAPCARSWKQEIQSIGDVVSLEQCIKELARDGLTDSEGQLFDFHERHMPKLDNKPVLVIPKEQEVLNQNGQGKDSQMSLEEGEIRATQ</sequence>
<evidence type="ECO:0000256" key="1">
    <source>
        <dbReference type="PROSITE-ProRule" id="PRU00723"/>
    </source>
</evidence>
<dbReference type="AlphaFoldDB" id="A0A9P4HBM6"/>
<organism evidence="5 6">
    <name type="scientific">Setomelanomma holmii</name>
    <dbReference type="NCBI Taxonomy" id="210430"/>
    <lineage>
        <taxon>Eukaryota</taxon>
        <taxon>Fungi</taxon>
        <taxon>Dikarya</taxon>
        <taxon>Ascomycota</taxon>
        <taxon>Pezizomycotina</taxon>
        <taxon>Dothideomycetes</taxon>
        <taxon>Pleosporomycetidae</taxon>
        <taxon>Pleosporales</taxon>
        <taxon>Pleosporineae</taxon>
        <taxon>Phaeosphaeriaceae</taxon>
        <taxon>Setomelanomma</taxon>
    </lineage>
</organism>
<feature type="region of interest" description="Disordered" evidence="2">
    <location>
        <begin position="410"/>
        <end position="449"/>
    </location>
</feature>
<dbReference type="PROSITE" id="PS50013">
    <property type="entry name" value="CHROMO_2"/>
    <property type="match status" value="1"/>
</dbReference>
<dbReference type="InterPro" id="IPR000953">
    <property type="entry name" value="Chromo/chromo_shadow_dom"/>
</dbReference>
<dbReference type="OrthoDB" id="1918685at2759"/>
<protein>
    <submittedName>
        <fullName evidence="5">Uncharacterized protein</fullName>
    </submittedName>
</protein>
<feature type="compositionally biased region" description="Polar residues" evidence="2">
    <location>
        <begin position="1009"/>
        <end position="1022"/>
    </location>
</feature>
<comment type="caution">
    <text evidence="5">The sequence shown here is derived from an EMBL/GenBank/DDBJ whole genome shotgun (WGS) entry which is preliminary data.</text>
</comment>
<evidence type="ECO:0000259" key="4">
    <source>
        <dbReference type="PROSITE" id="PS50103"/>
    </source>
</evidence>
<dbReference type="Proteomes" id="UP000799777">
    <property type="component" value="Unassembled WGS sequence"/>
</dbReference>
<feature type="compositionally biased region" description="Basic residues" evidence="2">
    <location>
        <begin position="132"/>
        <end position="144"/>
    </location>
</feature>
<feature type="domain" description="C3H1-type" evidence="4">
    <location>
        <begin position="509"/>
        <end position="539"/>
    </location>
</feature>
<dbReference type="EMBL" id="ML978179">
    <property type="protein sequence ID" value="KAF2031615.1"/>
    <property type="molecule type" value="Genomic_DNA"/>
</dbReference>
<feature type="zinc finger region" description="C3H1-type" evidence="1">
    <location>
        <begin position="509"/>
        <end position="539"/>
    </location>
</feature>
<feature type="region of interest" description="Disordered" evidence="2">
    <location>
        <begin position="1009"/>
        <end position="1032"/>
    </location>
</feature>
<feature type="compositionally biased region" description="Polar residues" evidence="2">
    <location>
        <begin position="166"/>
        <end position="178"/>
    </location>
</feature>
<keyword evidence="1" id="KW-0479">Metal-binding</keyword>
<accession>A0A9P4HBM6</accession>
<dbReference type="GO" id="GO:0008270">
    <property type="term" value="F:zinc ion binding"/>
    <property type="evidence" value="ECO:0007669"/>
    <property type="project" value="UniProtKB-KW"/>
</dbReference>
<keyword evidence="1" id="KW-0863">Zinc-finger</keyword>
<keyword evidence="6" id="KW-1185">Reference proteome</keyword>
<dbReference type="PROSITE" id="PS50103">
    <property type="entry name" value="ZF_C3H1"/>
    <property type="match status" value="3"/>
</dbReference>
<evidence type="ECO:0000313" key="5">
    <source>
        <dbReference type="EMBL" id="KAF2031615.1"/>
    </source>
</evidence>
<feature type="domain" description="Chromo" evidence="3">
    <location>
        <begin position="29"/>
        <end position="89"/>
    </location>
</feature>
<name>A0A9P4HBM6_9PLEO</name>
<feature type="region of interest" description="Disordered" evidence="2">
    <location>
        <begin position="122"/>
        <end position="373"/>
    </location>
</feature>
<feature type="zinc finger region" description="C3H1-type" evidence="1">
    <location>
        <begin position="464"/>
        <end position="488"/>
    </location>
</feature>
<evidence type="ECO:0000259" key="3">
    <source>
        <dbReference type="PROSITE" id="PS50013"/>
    </source>
</evidence>
<feature type="domain" description="C3H1-type" evidence="4">
    <location>
        <begin position="603"/>
        <end position="631"/>
    </location>
</feature>
<keyword evidence="1" id="KW-0862">Zinc</keyword>
<feature type="compositionally biased region" description="Basic and acidic residues" evidence="2">
    <location>
        <begin position="423"/>
        <end position="436"/>
    </location>
</feature>
<gene>
    <name evidence="5" type="ORF">EK21DRAFT_62655</name>
</gene>
<reference evidence="5" key="1">
    <citation type="journal article" date="2020" name="Stud. Mycol.">
        <title>101 Dothideomycetes genomes: a test case for predicting lifestyles and emergence of pathogens.</title>
        <authorList>
            <person name="Haridas S."/>
            <person name="Albert R."/>
            <person name="Binder M."/>
            <person name="Bloem J."/>
            <person name="Labutti K."/>
            <person name="Salamov A."/>
            <person name="Andreopoulos B."/>
            <person name="Baker S."/>
            <person name="Barry K."/>
            <person name="Bills G."/>
            <person name="Bluhm B."/>
            <person name="Cannon C."/>
            <person name="Castanera R."/>
            <person name="Culley D."/>
            <person name="Daum C."/>
            <person name="Ezra D."/>
            <person name="Gonzalez J."/>
            <person name="Henrissat B."/>
            <person name="Kuo A."/>
            <person name="Liang C."/>
            <person name="Lipzen A."/>
            <person name="Lutzoni F."/>
            <person name="Magnuson J."/>
            <person name="Mondo S."/>
            <person name="Nolan M."/>
            <person name="Ohm R."/>
            <person name="Pangilinan J."/>
            <person name="Park H.-J."/>
            <person name="Ramirez L."/>
            <person name="Alfaro M."/>
            <person name="Sun H."/>
            <person name="Tritt A."/>
            <person name="Yoshinaga Y."/>
            <person name="Zwiers L.-H."/>
            <person name="Turgeon B."/>
            <person name="Goodwin S."/>
            <person name="Spatafora J."/>
            <person name="Crous P."/>
            <person name="Grigoriev I."/>
        </authorList>
    </citation>
    <scope>NUCLEOTIDE SEQUENCE</scope>
    <source>
        <strain evidence="5">CBS 110217</strain>
    </source>
</reference>